<gene>
    <name evidence="2" type="ORF">DWY69_12520</name>
    <name evidence="1" type="ORF">DXC51_13430</name>
</gene>
<evidence type="ECO:0000313" key="4">
    <source>
        <dbReference type="Proteomes" id="UP000261166"/>
    </source>
</evidence>
<name>A0A3E3IWG8_9FIRM</name>
<organism evidence="2 4">
    <name type="scientific">Eisenbergiella massiliensis</name>
    <dbReference type="NCBI Taxonomy" id="1720294"/>
    <lineage>
        <taxon>Bacteria</taxon>
        <taxon>Bacillati</taxon>
        <taxon>Bacillota</taxon>
        <taxon>Clostridia</taxon>
        <taxon>Lachnospirales</taxon>
        <taxon>Lachnospiraceae</taxon>
        <taxon>Eisenbergiella</taxon>
    </lineage>
</organism>
<proteinExistence type="predicted"/>
<evidence type="ECO:0000313" key="1">
    <source>
        <dbReference type="EMBL" id="RGE59795.1"/>
    </source>
</evidence>
<reference evidence="2 4" key="1">
    <citation type="submission" date="2018-08" db="EMBL/GenBank/DDBJ databases">
        <title>A genome reference for cultivated species of the human gut microbiota.</title>
        <authorList>
            <person name="Zou Y."/>
            <person name="Xue W."/>
            <person name="Luo G."/>
        </authorList>
    </citation>
    <scope>NUCLEOTIDE SEQUENCE [LARGE SCALE GENOMIC DNA]</scope>
    <source>
        <strain evidence="2 4">AF26-4BH</strain>
        <strain evidence="1">TF05-5AC</strain>
    </source>
</reference>
<dbReference type="EMBL" id="QVLU01000010">
    <property type="protein sequence ID" value="RGE71428.1"/>
    <property type="molecule type" value="Genomic_DNA"/>
</dbReference>
<dbReference type="EMBL" id="QVLV01000008">
    <property type="protein sequence ID" value="RGE59795.1"/>
    <property type="molecule type" value="Genomic_DNA"/>
</dbReference>
<dbReference type="Proteomes" id="UP000260812">
    <property type="component" value="Unassembled WGS sequence"/>
</dbReference>
<accession>A0A3E3IWG8</accession>
<evidence type="ECO:0000313" key="3">
    <source>
        <dbReference type="Proteomes" id="UP000260812"/>
    </source>
</evidence>
<evidence type="ECO:0000313" key="2">
    <source>
        <dbReference type="EMBL" id="RGE71428.1"/>
    </source>
</evidence>
<dbReference type="AlphaFoldDB" id="A0A3E3IWG8"/>
<keyword evidence="3" id="KW-1185">Reference proteome</keyword>
<dbReference type="Proteomes" id="UP000261166">
    <property type="component" value="Unassembled WGS sequence"/>
</dbReference>
<comment type="caution">
    <text evidence="2">The sequence shown here is derived from an EMBL/GenBank/DDBJ whole genome shotgun (WGS) entry which is preliminary data.</text>
</comment>
<protein>
    <submittedName>
        <fullName evidence="2">Uncharacterized protein</fullName>
    </submittedName>
</protein>
<sequence length="60" mass="7132">MLFLLFISQDTKKHGPYSRRNADYACVFLFLTGCRLKNRYVYICLGQRHCGRRPWGNSFL</sequence>